<proteinExistence type="predicted"/>
<reference evidence="1" key="1">
    <citation type="submission" date="2019-02" db="EMBL/GenBank/DDBJ databases">
        <authorList>
            <person name="Gruber-Vodicka R. H."/>
            <person name="Seah K. B. B."/>
        </authorList>
    </citation>
    <scope>NUCLEOTIDE SEQUENCE</scope>
    <source>
        <strain evidence="1">BECK_BZ131</strain>
    </source>
</reference>
<organism evidence="1">
    <name type="scientific">Candidatus Kentrum sp. FW</name>
    <dbReference type="NCBI Taxonomy" id="2126338"/>
    <lineage>
        <taxon>Bacteria</taxon>
        <taxon>Pseudomonadati</taxon>
        <taxon>Pseudomonadota</taxon>
        <taxon>Gammaproteobacteria</taxon>
        <taxon>Candidatus Kentrum</taxon>
    </lineage>
</organism>
<dbReference type="AlphaFoldDB" id="A0A450TYB2"/>
<gene>
    <name evidence="1" type="ORF">BECKFW1821C_GA0114237_10649</name>
</gene>
<dbReference type="EMBL" id="CAADFE010000064">
    <property type="protein sequence ID" value="VFJ74593.1"/>
    <property type="molecule type" value="Genomic_DNA"/>
</dbReference>
<evidence type="ECO:0000313" key="1">
    <source>
        <dbReference type="EMBL" id="VFJ74593.1"/>
    </source>
</evidence>
<name>A0A450TYB2_9GAMM</name>
<sequence>MVLLDGSNGESDPSPTGALKPTWWFAHGVVIAVFHDFAPGMPGSQEGGTPRTSSEPSYIRGLLDFSPKAVRSRIFPFVLEFLAKKTTNSPGTVIDTDRHTKVPFLW</sequence>
<accession>A0A450TYB2</accession>
<protein>
    <submittedName>
        <fullName evidence="1">Uncharacterized protein</fullName>
    </submittedName>
</protein>